<evidence type="ECO:0000256" key="1">
    <source>
        <dbReference type="PROSITE-ProRule" id="PRU00742"/>
    </source>
</evidence>
<dbReference type="GO" id="GO:0046872">
    <property type="term" value="F:metal ion binding"/>
    <property type="evidence" value="ECO:0007669"/>
    <property type="project" value="InterPro"/>
</dbReference>
<accession>A0A1I7GS69</accession>
<dbReference type="InterPro" id="IPR006035">
    <property type="entry name" value="Ureohydrolase"/>
</dbReference>
<dbReference type="AlphaFoldDB" id="A0A1I7GS69"/>
<dbReference type="CDD" id="cd09988">
    <property type="entry name" value="Formimidoylglutamase"/>
    <property type="match status" value="1"/>
</dbReference>
<organism evidence="2 3">
    <name type="scientific">Pustulibacterium marinum</name>
    <dbReference type="NCBI Taxonomy" id="1224947"/>
    <lineage>
        <taxon>Bacteria</taxon>
        <taxon>Pseudomonadati</taxon>
        <taxon>Bacteroidota</taxon>
        <taxon>Flavobacteriia</taxon>
        <taxon>Flavobacteriales</taxon>
        <taxon>Flavobacteriaceae</taxon>
        <taxon>Pustulibacterium</taxon>
    </lineage>
</organism>
<dbReference type="OrthoDB" id="931936at2"/>
<sequence>MSLEFLSPIAETVIDHVNNLHPQTLGKTIRLHSQAAGMPDLDQVKIAIISVEETRNAGDSVDATFHPDTVRKAFYELFSGNWNQRIADLGNLSQGAQVTDTYYALKEVVATLVKQGIVPIVIGGSQDLTYAMYRAYDHLEQMVNLVAIDHSFDLATSDIGITAESYLNNIILDEPNNLHSFTNIGYQSYYNSQEGLDLMQKLFFDVCRLGDVFRDVTIVEPLLRNADVVSLDVQSIQGNDLGSYDFVKPNGLNSREICAVARYAGISDKVSSFGIFNGVASVLGSELLAQIVWYFIEGVHSRFYEYPFTSKEQYTKYNVPMQDEDMVFYKSNKSGRWWVAVSFFQNFNNNVTTEALLPCTNQDYLDACNQIMPERWWKAYQKNMN</sequence>
<proteinExistence type="inferred from homology"/>
<reference evidence="2 3" key="1">
    <citation type="submission" date="2016-10" db="EMBL/GenBank/DDBJ databases">
        <authorList>
            <person name="de Groot N.N."/>
        </authorList>
    </citation>
    <scope>NUCLEOTIDE SEQUENCE [LARGE SCALE GENOMIC DNA]</scope>
    <source>
        <strain evidence="2 3">CGMCC 1.12333</strain>
    </source>
</reference>
<dbReference type="EMBL" id="FPBK01000005">
    <property type="protein sequence ID" value="SFU51231.1"/>
    <property type="molecule type" value="Genomic_DNA"/>
</dbReference>
<protein>
    <submittedName>
        <fullName evidence="2">Arginase family enzyme</fullName>
    </submittedName>
</protein>
<keyword evidence="3" id="KW-1185">Reference proteome</keyword>
<dbReference type="Proteomes" id="UP000199138">
    <property type="component" value="Unassembled WGS sequence"/>
</dbReference>
<dbReference type="PROSITE" id="PS51409">
    <property type="entry name" value="ARGINASE_2"/>
    <property type="match status" value="1"/>
</dbReference>
<evidence type="ECO:0000313" key="2">
    <source>
        <dbReference type="EMBL" id="SFU51231.1"/>
    </source>
</evidence>
<dbReference type="RefSeq" id="WP_093024877.1">
    <property type="nucleotide sequence ID" value="NZ_FPBK01000005.1"/>
</dbReference>
<dbReference type="SUPFAM" id="SSF52768">
    <property type="entry name" value="Arginase/deacetylase"/>
    <property type="match status" value="1"/>
</dbReference>
<dbReference type="InterPro" id="IPR023696">
    <property type="entry name" value="Ureohydrolase_dom_sf"/>
</dbReference>
<name>A0A1I7GS69_9FLAO</name>
<comment type="similarity">
    <text evidence="1">Belongs to the arginase family.</text>
</comment>
<evidence type="ECO:0000313" key="3">
    <source>
        <dbReference type="Proteomes" id="UP000199138"/>
    </source>
</evidence>
<dbReference type="Gene3D" id="3.40.800.10">
    <property type="entry name" value="Ureohydrolase domain"/>
    <property type="match status" value="1"/>
</dbReference>
<dbReference type="Pfam" id="PF00491">
    <property type="entry name" value="Arginase"/>
    <property type="match status" value="1"/>
</dbReference>
<dbReference type="GO" id="GO:0016813">
    <property type="term" value="F:hydrolase activity, acting on carbon-nitrogen (but not peptide) bonds, in linear amidines"/>
    <property type="evidence" value="ECO:0007669"/>
    <property type="project" value="UniProtKB-ARBA"/>
</dbReference>
<dbReference type="STRING" id="1224947.SAMN05216480_105222"/>
<gene>
    <name evidence="2" type="ORF">SAMN05216480_105222</name>
</gene>